<dbReference type="Pfam" id="PF02626">
    <property type="entry name" value="CT_A_B"/>
    <property type="match status" value="1"/>
</dbReference>
<dbReference type="EMBL" id="JZXC01000001">
    <property type="protein sequence ID" value="KKA10180.1"/>
    <property type="molecule type" value="Genomic_DNA"/>
</dbReference>
<keyword evidence="2" id="KW-0378">Hydrolase</keyword>
<keyword evidence="3" id="KW-0067">ATP-binding</keyword>
<dbReference type="OrthoDB" id="9768696at2"/>
<dbReference type="Gene3D" id="3.30.1360.40">
    <property type="match status" value="1"/>
</dbReference>
<dbReference type="InterPro" id="IPR003778">
    <property type="entry name" value="CT_A_B"/>
</dbReference>
<dbReference type="InterPro" id="IPR029000">
    <property type="entry name" value="Cyclophilin-like_dom_sf"/>
</dbReference>
<gene>
    <name evidence="6" type="ORF">VP02_00905</name>
</gene>
<dbReference type="Pfam" id="PF02682">
    <property type="entry name" value="CT_C_D"/>
    <property type="match status" value="1"/>
</dbReference>
<organism evidence="6 7">
    <name type="scientific">Pseudomonas kilonensis</name>
    <dbReference type="NCBI Taxonomy" id="132476"/>
    <lineage>
        <taxon>Bacteria</taxon>
        <taxon>Pseudomonadati</taxon>
        <taxon>Pseudomonadota</taxon>
        <taxon>Gammaproteobacteria</taxon>
        <taxon>Pseudomonadales</taxon>
        <taxon>Pseudomonadaceae</taxon>
        <taxon>Pseudomonas</taxon>
    </lineage>
</organism>
<dbReference type="PATRIC" id="fig|132476.4.peg.197"/>
<feature type="domain" description="Carboxyltransferase" evidence="5">
    <location>
        <begin position="253"/>
        <end position="532"/>
    </location>
</feature>
<keyword evidence="1" id="KW-0547">Nucleotide-binding</keyword>
<evidence type="ECO:0000259" key="4">
    <source>
        <dbReference type="SMART" id="SM00796"/>
    </source>
</evidence>
<evidence type="ECO:0000313" key="6">
    <source>
        <dbReference type="EMBL" id="KKA10180.1"/>
    </source>
</evidence>
<evidence type="ECO:0000256" key="3">
    <source>
        <dbReference type="ARBA" id="ARBA00022840"/>
    </source>
</evidence>
<protein>
    <submittedName>
        <fullName evidence="6">Acetyl-COA carboxylase</fullName>
    </submittedName>
</protein>
<dbReference type="Gene3D" id="2.40.100.10">
    <property type="entry name" value="Cyclophilin-like"/>
    <property type="match status" value="2"/>
</dbReference>
<evidence type="ECO:0000259" key="5">
    <source>
        <dbReference type="SMART" id="SM00797"/>
    </source>
</evidence>
<dbReference type="Proteomes" id="UP000033662">
    <property type="component" value="Unassembled WGS sequence"/>
</dbReference>
<dbReference type="GO" id="GO:0005524">
    <property type="term" value="F:ATP binding"/>
    <property type="evidence" value="ECO:0007669"/>
    <property type="project" value="UniProtKB-KW"/>
</dbReference>
<dbReference type="InterPro" id="IPR003833">
    <property type="entry name" value="CT_C_D"/>
</dbReference>
<dbReference type="SMART" id="SM00796">
    <property type="entry name" value="AHS1"/>
    <property type="match status" value="1"/>
</dbReference>
<sequence length="532" mass="56409">MSDFLQFRRAGCTGVLIELPDLDTTLAMFEAIVAAVFEGIEEIIPGARTLLVRFDPLVISHDDLVRLISGVELDRRAQSVGQLIEIPVIYDGEDLEFVASHLGWTVEELIRRHSAATFTVAFTGFAPGFAYMTCDDDQLDVPRRNSPRVRIPAGSVAVAGPFCGVYPTDSPGGWQLLGTTPSMMWDLNRERAVLLAPGDRVRFREVRKGDCISAEAAAQAFSKPRPKGSVGLQIISTDRPALYQDAGRPGLGNQGVSESGAADLAALRTANELLGNVLDSVAVEITYGGFSLKAGEPVTCAVTGADVPIRIGSAQGRTVEVSPGVAFALDAGDLLTLGVPLSGVRSYLAIRGGFDVDRVLGSGSTDTLAKLGPAPIKAGDILLPANEICVSIYPYPLAGTPLPRGSDLITIDVVMGPRTDWFTSESVSIFFSQPWTATAESSRVGIRLQGAQALVRARQDELPSEGTCAGSIQVPASGQPVLFLTDHPLTGGYPVIAVVASHHLSLAAQIPIGCKIHFNPIVDFQVIAKEQE</sequence>
<accession>A0A0F4XWG8</accession>
<dbReference type="SMART" id="SM00797">
    <property type="entry name" value="AHS2"/>
    <property type="match status" value="1"/>
</dbReference>
<dbReference type="AlphaFoldDB" id="A0A0F4XWG8"/>
<evidence type="ECO:0000256" key="2">
    <source>
        <dbReference type="ARBA" id="ARBA00022801"/>
    </source>
</evidence>
<dbReference type="SUPFAM" id="SSF160467">
    <property type="entry name" value="PH0987 N-terminal domain-like"/>
    <property type="match status" value="1"/>
</dbReference>
<feature type="domain" description="Carboxyltransferase" evidence="4">
    <location>
        <begin position="5"/>
        <end position="195"/>
    </location>
</feature>
<evidence type="ECO:0000256" key="1">
    <source>
        <dbReference type="ARBA" id="ARBA00022741"/>
    </source>
</evidence>
<dbReference type="InterPro" id="IPR052708">
    <property type="entry name" value="PxpC"/>
</dbReference>
<dbReference type="PANTHER" id="PTHR43309:SF3">
    <property type="entry name" value="5-OXOPROLINASE SUBUNIT C"/>
    <property type="match status" value="1"/>
</dbReference>
<dbReference type="GO" id="GO:0016787">
    <property type="term" value="F:hydrolase activity"/>
    <property type="evidence" value="ECO:0007669"/>
    <property type="project" value="UniProtKB-KW"/>
</dbReference>
<proteinExistence type="predicted"/>
<comment type="caution">
    <text evidence="6">The sequence shown here is derived from an EMBL/GenBank/DDBJ whole genome shotgun (WGS) entry which is preliminary data.</text>
</comment>
<dbReference type="PANTHER" id="PTHR43309">
    <property type="entry name" value="5-OXOPROLINASE SUBUNIT C"/>
    <property type="match status" value="1"/>
</dbReference>
<reference evidence="6 7" key="1">
    <citation type="submission" date="2015-03" db="EMBL/GenBank/DDBJ databases">
        <title>Pseudomonas fluorescens 1855-344 Genome sequencing and assembly.</title>
        <authorList>
            <person name="Eng W.W.H."/>
            <person name="Gan H.M."/>
            <person name="Savka M.A."/>
        </authorList>
    </citation>
    <scope>NUCLEOTIDE SEQUENCE [LARGE SCALE GENOMIC DNA]</scope>
    <source>
        <strain evidence="6 7">1855-344</strain>
    </source>
</reference>
<dbReference type="NCBIfam" id="TIGR00724">
    <property type="entry name" value="urea_amlyse_rel"/>
    <property type="match status" value="1"/>
</dbReference>
<evidence type="ECO:0000313" key="7">
    <source>
        <dbReference type="Proteomes" id="UP000033662"/>
    </source>
</evidence>
<name>A0A0F4XWG8_9PSED</name>
<dbReference type="SUPFAM" id="SSF50891">
    <property type="entry name" value="Cyclophilin-like"/>
    <property type="match status" value="2"/>
</dbReference>